<feature type="DNA-binding region" description="H-T-H motif" evidence="2">
    <location>
        <begin position="33"/>
        <end position="52"/>
    </location>
</feature>
<dbReference type="PANTHER" id="PTHR43479">
    <property type="entry name" value="ACREF/ENVCD OPERON REPRESSOR-RELATED"/>
    <property type="match status" value="1"/>
</dbReference>
<dbReference type="InterPro" id="IPR001647">
    <property type="entry name" value="HTH_TetR"/>
</dbReference>
<evidence type="ECO:0000313" key="4">
    <source>
        <dbReference type="EMBL" id="GGH68836.1"/>
    </source>
</evidence>
<dbReference type="EMBL" id="BMDD01000001">
    <property type="protein sequence ID" value="GGH68836.1"/>
    <property type="molecule type" value="Genomic_DNA"/>
</dbReference>
<accession>A0ABQ1ZK02</accession>
<feature type="domain" description="HTH tetR-type" evidence="3">
    <location>
        <begin position="10"/>
        <end position="70"/>
    </location>
</feature>
<evidence type="ECO:0000256" key="2">
    <source>
        <dbReference type="PROSITE-ProRule" id="PRU00335"/>
    </source>
</evidence>
<dbReference type="InterPro" id="IPR039532">
    <property type="entry name" value="TetR_C_Firmicutes"/>
</dbReference>
<evidence type="ECO:0000256" key="1">
    <source>
        <dbReference type="ARBA" id="ARBA00023125"/>
    </source>
</evidence>
<proteinExistence type="predicted"/>
<dbReference type="PROSITE" id="PS01081">
    <property type="entry name" value="HTH_TETR_1"/>
    <property type="match status" value="1"/>
</dbReference>
<dbReference type="SUPFAM" id="SSF46689">
    <property type="entry name" value="Homeodomain-like"/>
    <property type="match status" value="1"/>
</dbReference>
<evidence type="ECO:0000259" key="3">
    <source>
        <dbReference type="PROSITE" id="PS50977"/>
    </source>
</evidence>
<dbReference type="RefSeq" id="WP_172238132.1">
    <property type="nucleotide sequence ID" value="NZ_BMDD01000001.1"/>
</dbReference>
<dbReference type="InterPro" id="IPR050624">
    <property type="entry name" value="HTH-type_Tx_Regulator"/>
</dbReference>
<keyword evidence="5" id="KW-1185">Reference proteome</keyword>
<gene>
    <name evidence="4" type="ORF">GCM10007362_03270</name>
</gene>
<reference evidence="5" key="1">
    <citation type="journal article" date="2019" name="Int. J. Syst. Evol. Microbiol.">
        <title>The Global Catalogue of Microorganisms (GCM) 10K type strain sequencing project: providing services to taxonomists for standard genome sequencing and annotation.</title>
        <authorList>
            <consortium name="The Broad Institute Genomics Platform"/>
            <consortium name="The Broad Institute Genome Sequencing Center for Infectious Disease"/>
            <person name="Wu L."/>
            <person name="Ma J."/>
        </authorList>
    </citation>
    <scope>NUCLEOTIDE SEQUENCE [LARGE SCALE GENOMIC DNA]</scope>
    <source>
        <strain evidence="5">CCM 8702</strain>
    </source>
</reference>
<dbReference type="Pfam" id="PF14278">
    <property type="entry name" value="TetR_C_8"/>
    <property type="match status" value="1"/>
</dbReference>
<protein>
    <submittedName>
        <fullName evidence="4">TetR family transcriptional regulator</fullName>
    </submittedName>
</protein>
<dbReference type="Proteomes" id="UP000605427">
    <property type="component" value="Unassembled WGS sequence"/>
</dbReference>
<name>A0ABQ1ZK02_9BACL</name>
<organism evidence="4 5">
    <name type="scientific">Saccharibacillus endophyticus</name>
    <dbReference type="NCBI Taxonomy" id="2060666"/>
    <lineage>
        <taxon>Bacteria</taxon>
        <taxon>Bacillati</taxon>
        <taxon>Bacillota</taxon>
        <taxon>Bacilli</taxon>
        <taxon>Bacillales</taxon>
        <taxon>Paenibacillaceae</taxon>
        <taxon>Saccharibacillus</taxon>
    </lineage>
</organism>
<keyword evidence="1 2" id="KW-0238">DNA-binding</keyword>
<dbReference type="Pfam" id="PF00440">
    <property type="entry name" value="TetR_N"/>
    <property type="match status" value="1"/>
</dbReference>
<sequence>MPSIHQQMNDRTRAAIRETFIASVRESGFGKVTVRQIVEKAGINRGTFYLHFSDKYDLMEQIQNELLEGFRQVLIVAIDFGETYRYHLEKKPYPQFAAIFAYFASHAELFELLSGKKGEAGFPAKLKKTVIRSFHRKLDNSRIFERHPSVPPDYFSAYTASLLLGITEAWLERGQNESAEELALIYNELMAMQRILR</sequence>
<dbReference type="PANTHER" id="PTHR43479:SF7">
    <property type="entry name" value="TETR-FAMILY TRANSCRIPTIONAL REGULATOR"/>
    <property type="match status" value="1"/>
</dbReference>
<evidence type="ECO:0000313" key="5">
    <source>
        <dbReference type="Proteomes" id="UP000605427"/>
    </source>
</evidence>
<comment type="caution">
    <text evidence="4">The sequence shown here is derived from an EMBL/GenBank/DDBJ whole genome shotgun (WGS) entry which is preliminary data.</text>
</comment>
<dbReference type="InterPro" id="IPR009057">
    <property type="entry name" value="Homeodomain-like_sf"/>
</dbReference>
<dbReference type="PROSITE" id="PS50977">
    <property type="entry name" value="HTH_TETR_2"/>
    <property type="match status" value="1"/>
</dbReference>
<dbReference type="Gene3D" id="1.10.357.10">
    <property type="entry name" value="Tetracycline Repressor, domain 2"/>
    <property type="match status" value="1"/>
</dbReference>
<dbReference type="InterPro" id="IPR023772">
    <property type="entry name" value="DNA-bd_HTH_TetR-type_CS"/>
</dbReference>